<dbReference type="Proteomes" id="UP000076584">
    <property type="component" value="Unassembled WGS sequence"/>
</dbReference>
<evidence type="ECO:0000256" key="5">
    <source>
        <dbReference type="ARBA" id="ARBA00023002"/>
    </source>
</evidence>
<evidence type="ECO:0000313" key="9">
    <source>
        <dbReference type="Proteomes" id="UP000076584"/>
    </source>
</evidence>
<evidence type="ECO:0000256" key="3">
    <source>
        <dbReference type="ARBA" id="ARBA00022630"/>
    </source>
</evidence>
<dbReference type="InterPro" id="IPR050493">
    <property type="entry name" value="FAD-dep_Monooxygenase_BioMet"/>
</dbReference>
<organism evidence="8 9">
    <name type="scientific">Colletotrichum incanum</name>
    <name type="common">Soybean anthracnose fungus</name>
    <dbReference type="NCBI Taxonomy" id="1573173"/>
    <lineage>
        <taxon>Eukaryota</taxon>
        <taxon>Fungi</taxon>
        <taxon>Dikarya</taxon>
        <taxon>Ascomycota</taxon>
        <taxon>Pezizomycotina</taxon>
        <taxon>Sordariomycetes</taxon>
        <taxon>Hypocreomycetidae</taxon>
        <taxon>Glomerellales</taxon>
        <taxon>Glomerellaceae</taxon>
        <taxon>Colletotrichum</taxon>
        <taxon>Colletotrichum spaethianum species complex</taxon>
    </lineage>
</organism>
<evidence type="ECO:0000259" key="7">
    <source>
        <dbReference type="Pfam" id="PF01494"/>
    </source>
</evidence>
<reference evidence="8 9" key="1">
    <citation type="submission" date="2015-06" db="EMBL/GenBank/DDBJ databases">
        <title>Survival trade-offs in plant roots during colonization by closely related pathogenic and mutualistic fungi.</title>
        <authorList>
            <person name="Hacquard S."/>
            <person name="Kracher B."/>
            <person name="Hiruma K."/>
            <person name="Weinman A."/>
            <person name="Muench P."/>
            <person name="Garrido Oter R."/>
            <person name="Ver Loren van Themaat E."/>
            <person name="Dallerey J.-F."/>
            <person name="Damm U."/>
            <person name="Henrissat B."/>
            <person name="Lespinet O."/>
            <person name="Thon M."/>
            <person name="Kemen E."/>
            <person name="McHardy A.C."/>
            <person name="Schulze-Lefert P."/>
            <person name="O'Connell R.J."/>
        </authorList>
    </citation>
    <scope>NUCLEOTIDE SEQUENCE [LARGE SCALE GENOMIC DNA]</scope>
    <source>
        <strain evidence="8 9">MAFF 238704</strain>
    </source>
</reference>
<dbReference type="AlphaFoldDB" id="A0A161VXY8"/>
<dbReference type="Gene3D" id="3.50.50.60">
    <property type="entry name" value="FAD/NAD(P)-binding domain"/>
    <property type="match status" value="1"/>
</dbReference>
<evidence type="ECO:0000256" key="2">
    <source>
        <dbReference type="ARBA" id="ARBA00007992"/>
    </source>
</evidence>
<keyword evidence="6" id="KW-0503">Monooxygenase</keyword>
<dbReference type="InterPro" id="IPR002938">
    <property type="entry name" value="FAD-bd"/>
</dbReference>
<keyword evidence="3" id="KW-0285">Flavoprotein</keyword>
<comment type="caution">
    <text evidence="8">The sequence shown here is derived from an EMBL/GenBank/DDBJ whole genome shotgun (WGS) entry which is preliminary data.</text>
</comment>
<dbReference type="PRINTS" id="PR00420">
    <property type="entry name" value="RNGMNOXGNASE"/>
</dbReference>
<dbReference type="GO" id="GO:0004497">
    <property type="term" value="F:monooxygenase activity"/>
    <property type="evidence" value="ECO:0007669"/>
    <property type="project" value="UniProtKB-KW"/>
</dbReference>
<comment type="cofactor">
    <cofactor evidence="1">
        <name>FAD</name>
        <dbReference type="ChEBI" id="CHEBI:57692"/>
    </cofactor>
</comment>
<proteinExistence type="inferred from homology"/>
<feature type="domain" description="FAD-binding" evidence="7">
    <location>
        <begin position="23"/>
        <end position="364"/>
    </location>
</feature>
<accession>A0A161VXY8</accession>
<evidence type="ECO:0000256" key="4">
    <source>
        <dbReference type="ARBA" id="ARBA00022827"/>
    </source>
</evidence>
<protein>
    <submittedName>
        <fullName evidence="8">Fad binding domain protein</fullName>
    </submittedName>
</protein>
<dbReference type="PANTHER" id="PTHR13789:SF315">
    <property type="entry name" value="FAD-DEPENDENT MONOOXYGENASE MDPD"/>
    <property type="match status" value="1"/>
</dbReference>
<dbReference type="SUPFAM" id="SSF51905">
    <property type="entry name" value="FAD/NAD(P)-binding domain"/>
    <property type="match status" value="1"/>
</dbReference>
<gene>
    <name evidence="8" type="ORF">CI238_02937</name>
</gene>
<dbReference type="STRING" id="1573173.A0A161VXY8"/>
<dbReference type="EMBL" id="LFIW01002754">
    <property type="protein sequence ID" value="KZL63573.1"/>
    <property type="molecule type" value="Genomic_DNA"/>
</dbReference>
<dbReference type="GO" id="GO:0071949">
    <property type="term" value="F:FAD binding"/>
    <property type="evidence" value="ECO:0007669"/>
    <property type="project" value="InterPro"/>
</dbReference>
<comment type="similarity">
    <text evidence="2">Belongs to the paxM FAD-dependent monooxygenase family.</text>
</comment>
<evidence type="ECO:0000256" key="1">
    <source>
        <dbReference type="ARBA" id="ARBA00001974"/>
    </source>
</evidence>
<sequence length="488" mass="53560">MTVAHASTVTVDGVARSSNTGIQVVIVGAGVGGLMTALECWRKGNDVIVLEKSEKISAIGDVLVIGPSAWATLQKYPNMAKDYDKFKHEVTYNFYSQQGELLRGSQEVEWNWPAVAKHASYPARIAGITARQDIAALLFSQVQRLGSKVEFRTNIVEFSEDASRGTATARAFDGREFTGDLVVAADGLGTKSHKVVLGQPISAVHSGYACLRGSFPTETVQNVPSVRALLPKADERPKVLVYTATKTHFILTLTHQRVYVALTAEDDGAAEESRSKTVNGSEIAARLSSSGEWAQAVIDCFENAPNGCVVSWKLCWRDPQPKWTSKWSRIIQLGDSAHSFLPTSANGGTMAVEDALSLAECLRMAGKADVPMASKVHEKLRYQRVSLIQKTGFVNRREMHRDMKTIMSKGKKAMLQGKWIWAHNHELYAKEKYAAARTAIEAATSFENSNLPPGHKWEPWTMAEELEKEASGVFFQDLKTNGDWGVLA</sequence>
<name>A0A161VXY8_COLIC</name>
<keyword evidence="9" id="KW-1185">Reference proteome</keyword>
<dbReference type="Pfam" id="PF01494">
    <property type="entry name" value="FAD_binding_3"/>
    <property type="match status" value="1"/>
</dbReference>
<keyword evidence="4" id="KW-0274">FAD</keyword>
<dbReference type="PANTHER" id="PTHR13789">
    <property type="entry name" value="MONOOXYGENASE"/>
    <property type="match status" value="1"/>
</dbReference>
<evidence type="ECO:0000313" key="8">
    <source>
        <dbReference type="EMBL" id="KZL63573.1"/>
    </source>
</evidence>
<dbReference type="InterPro" id="IPR036188">
    <property type="entry name" value="FAD/NAD-bd_sf"/>
</dbReference>
<evidence type="ECO:0000256" key="6">
    <source>
        <dbReference type="ARBA" id="ARBA00023033"/>
    </source>
</evidence>
<keyword evidence="5" id="KW-0560">Oxidoreductase</keyword>